<gene>
    <name evidence="2" type="ORF">Mal52_46050</name>
</gene>
<organism evidence="2 3">
    <name type="scientific">Symmachiella dynata</name>
    <dbReference type="NCBI Taxonomy" id="2527995"/>
    <lineage>
        <taxon>Bacteria</taxon>
        <taxon>Pseudomonadati</taxon>
        <taxon>Planctomycetota</taxon>
        <taxon>Planctomycetia</taxon>
        <taxon>Planctomycetales</taxon>
        <taxon>Planctomycetaceae</taxon>
        <taxon>Symmachiella</taxon>
    </lineage>
</organism>
<evidence type="ECO:0000313" key="2">
    <source>
        <dbReference type="EMBL" id="QDU46108.1"/>
    </source>
</evidence>
<dbReference type="AlphaFoldDB" id="A0A517ZUE5"/>
<keyword evidence="3" id="KW-1185">Reference proteome</keyword>
<dbReference type="EMBL" id="CP036276">
    <property type="protein sequence ID" value="QDU46108.1"/>
    <property type="molecule type" value="Genomic_DNA"/>
</dbReference>
<sequence length="879" mass="95487">MKSPSDKGTRPSPLSIEGLACSIMRKNFVIRLTTLSITLMLVLGLTQSAFSQAAPAADDSPEVRLTLEANSRLGSFSYVPEQWGEFFLRLENDGDTPKELLCTSYFDDASTLQYGRKIWLPAHSKLVLSHPALFPAAATFSGKRANVTSLLFDQSQGKEVLLKNRAGLLEHKQALSITPDGRNTGIIAGWDSAGDVPKEVVDLVIANRVYQGLNNRVTFLAGQFLPAEENGLDHLDHLVIANDRLVDDLAALTAVRRWLHSGGRLWIMLDRTGPELLERLFGDEFQGSVVDQVGLTSVRVDDPPSLQVPEGIVGQSFEYDEPVQMARVDIPGMTVWNTVNEWPAALTGTYGEGRVLITTLGPRGWMKVAPPPPPFKPTKTMKTPPPDLAEKVAEYAPHGPMEDIAPFIFAKRDNEPLPPEELEVFAKEFVSYKVPSATLIIGSMCGFLILLAAAGGGLWKMGRLEHFGWCGSLLAIIFAMLFFGVGMSNRHGTSETIADVQLVQAIAGTDDVLSHGAIVVYRPEGGDDQIQTSQGGELIPNLTGESGETSRMVTTDLGTYYWDGLTQPTGLATYQFVASSEDADRLEAQATLDGQGIVGKSSGKMSSGSDVMVATRRGRISAQMTEGGNFTARADDVLEPDQFLNATLLNDVQDRRRRILQQLFSDQRWQSSLDQPHLLVWVNDWEHGFEFGENLQQQGDTLVIAPLQFSRPPAGTDVVIPSPLLDYVSTRPPDGSSPAGFWDDGRQEWQERSSLSTTWLSVQVPPAFLPLAAKKAQIEIGVSGLMGQIEILGVKGEEVVSLQTVTDPVGTVVIDIDDPEALTISENGELILGLSAGVPEDAAAADANFNADTPANSWKVHSLSLRLWGTTLDSTNEED</sequence>
<name>A0A517ZUE5_9PLAN</name>
<dbReference type="KEGG" id="sdyn:Mal52_46050"/>
<keyword evidence="1" id="KW-0472">Membrane</keyword>
<keyword evidence="1" id="KW-1133">Transmembrane helix</keyword>
<keyword evidence="1" id="KW-0812">Transmembrane</keyword>
<protein>
    <submittedName>
        <fullName evidence="2">Uncharacterized protein</fullName>
    </submittedName>
</protein>
<evidence type="ECO:0000313" key="3">
    <source>
        <dbReference type="Proteomes" id="UP000319383"/>
    </source>
</evidence>
<proteinExistence type="predicted"/>
<dbReference type="Proteomes" id="UP000319383">
    <property type="component" value="Chromosome"/>
</dbReference>
<evidence type="ECO:0000256" key="1">
    <source>
        <dbReference type="SAM" id="Phobius"/>
    </source>
</evidence>
<dbReference type="SUPFAM" id="SSF52317">
    <property type="entry name" value="Class I glutamine amidotransferase-like"/>
    <property type="match status" value="1"/>
</dbReference>
<reference evidence="2 3" key="1">
    <citation type="submission" date="2019-02" db="EMBL/GenBank/DDBJ databases">
        <title>Deep-cultivation of Planctomycetes and their phenomic and genomic characterization uncovers novel biology.</title>
        <authorList>
            <person name="Wiegand S."/>
            <person name="Jogler M."/>
            <person name="Boedeker C."/>
            <person name="Pinto D."/>
            <person name="Vollmers J."/>
            <person name="Rivas-Marin E."/>
            <person name="Kohn T."/>
            <person name="Peeters S.H."/>
            <person name="Heuer A."/>
            <person name="Rast P."/>
            <person name="Oberbeckmann S."/>
            <person name="Bunk B."/>
            <person name="Jeske O."/>
            <person name="Meyerdierks A."/>
            <person name="Storesund J.E."/>
            <person name="Kallscheuer N."/>
            <person name="Luecker S."/>
            <person name="Lage O.M."/>
            <person name="Pohl T."/>
            <person name="Merkel B.J."/>
            <person name="Hornburger P."/>
            <person name="Mueller R.-W."/>
            <person name="Bruemmer F."/>
            <person name="Labrenz M."/>
            <person name="Spormann A.M."/>
            <person name="Op den Camp H."/>
            <person name="Overmann J."/>
            <person name="Amann R."/>
            <person name="Jetten M.S.M."/>
            <person name="Mascher T."/>
            <person name="Medema M.H."/>
            <person name="Devos D.P."/>
            <person name="Kaster A.-K."/>
            <person name="Ovreas L."/>
            <person name="Rohde M."/>
            <person name="Galperin M.Y."/>
            <person name="Jogler C."/>
        </authorList>
    </citation>
    <scope>NUCLEOTIDE SEQUENCE [LARGE SCALE GENOMIC DNA]</scope>
    <source>
        <strain evidence="2 3">Mal52</strain>
    </source>
</reference>
<feature type="transmembrane region" description="Helical" evidence="1">
    <location>
        <begin position="437"/>
        <end position="459"/>
    </location>
</feature>
<feature type="transmembrane region" description="Helical" evidence="1">
    <location>
        <begin position="466"/>
        <end position="487"/>
    </location>
</feature>
<dbReference type="InterPro" id="IPR029062">
    <property type="entry name" value="Class_I_gatase-like"/>
</dbReference>
<accession>A0A517ZUE5</accession>